<dbReference type="InterPro" id="IPR027417">
    <property type="entry name" value="P-loop_NTPase"/>
</dbReference>
<keyword evidence="3" id="KW-0342">GTP-binding</keyword>
<feature type="domain" description="AIG1-type G" evidence="4">
    <location>
        <begin position="344"/>
        <end position="548"/>
    </location>
</feature>
<feature type="domain" description="AIG1-type G" evidence="4">
    <location>
        <begin position="25"/>
        <end position="229"/>
    </location>
</feature>
<dbReference type="InterPro" id="IPR045058">
    <property type="entry name" value="GIMA/IAN/Toc"/>
</dbReference>
<dbReference type="Gene3D" id="3.40.50.300">
    <property type="entry name" value="P-loop containing nucleotide triphosphate hydrolases"/>
    <property type="match status" value="2"/>
</dbReference>
<dbReference type="Pfam" id="PF04548">
    <property type="entry name" value="AIG1"/>
    <property type="match status" value="2"/>
</dbReference>
<evidence type="ECO:0000256" key="1">
    <source>
        <dbReference type="ARBA" id="ARBA00008535"/>
    </source>
</evidence>
<reference evidence="5" key="1">
    <citation type="submission" date="2019-10" db="EMBL/GenBank/DDBJ databases">
        <title>The sequence and de novo assembly of the wild yak genome.</title>
        <authorList>
            <person name="Liu Y."/>
        </authorList>
    </citation>
    <scope>NUCLEOTIDE SEQUENCE [LARGE SCALE GENOMIC DNA]</scope>
    <source>
        <strain evidence="5">WY2019</strain>
    </source>
</reference>
<evidence type="ECO:0000256" key="3">
    <source>
        <dbReference type="ARBA" id="ARBA00023134"/>
    </source>
</evidence>
<dbReference type="PANTHER" id="PTHR10903">
    <property type="entry name" value="GTPASE, IMAP FAMILY MEMBER-RELATED"/>
    <property type="match status" value="1"/>
</dbReference>
<dbReference type="EMBL" id="VBQZ03000079">
    <property type="protein sequence ID" value="MXQ92149.1"/>
    <property type="molecule type" value="Genomic_DNA"/>
</dbReference>
<evidence type="ECO:0000313" key="6">
    <source>
        <dbReference type="Proteomes" id="UP000322234"/>
    </source>
</evidence>
<comment type="caution">
    <text evidence="5">The sequence shown here is derived from an EMBL/GenBank/DDBJ whole genome shotgun (WGS) entry which is preliminary data.</text>
</comment>
<comment type="similarity">
    <text evidence="1">Belongs to the TRAFAC class TrmE-Era-EngA-EngB-Septin-like GTPase superfamily. AIG1/Toc34/Toc159-like paraseptin GTPase family. IAN subfamily.</text>
</comment>
<keyword evidence="6" id="KW-1185">Reference proteome</keyword>
<dbReference type="SUPFAM" id="SSF52540">
    <property type="entry name" value="P-loop containing nucleoside triphosphate hydrolases"/>
    <property type="match status" value="2"/>
</dbReference>
<dbReference type="AlphaFoldDB" id="A0A6B0RPZ2"/>
<dbReference type="GO" id="GO:0005525">
    <property type="term" value="F:GTP binding"/>
    <property type="evidence" value="ECO:0007669"/>
    <property type="project" value="UniProtKB-KW"/>
</dbReference>
<evidence type="ECO:0000259" key="4">
    <source>
        <dbReference type="PROSITE" id="PS51720"/>
    </source>
</evidence>
<protein>
    <recommendedName>
        <fullName evidence="4">AIG1-type G domain-containing protein</fullName>
    </recommendedName>
</protein>
<evidence type="ECO:0000313" key="5">
    <source>
        <dbReference type="EMBL" id="MXQ92149.1"/>
    </source>
</evidence>
<dbReference type="PROSITE" id="PS51720">
    <property type="entry name" value="G_AIG1"/>
    <property type="match status" value="2"/>
</dbReference>
<accession>A0A6B0RPZ2</accession>
<proteinExistence type="inferred from homology"/>
<name>A0A6B0RPZ2_9CETA</name>
<keyword evidence="2" id="KW-0547">Nucleotide-binding</keyword>
<evidence type="ECO:0000256" key="2">
    <source>
        <dbReference type="ARBA" id="ARBA00022741"/>
    </source>
</evidence>
<dbReference type="PANTHER" id="PTHR10903:SF170">
    <property type="entry name" value="GTPASE IMAP FAMILY MEMBER 7"/>
    <property type="match status" value="1"/>
</dbReference>
<dbReference type="Proteomes" id="UP000322234">
    <property type="component" value="Unassembled WGS sequence"/>
</dbReference>
<dbReference type="FunFam" id="3.40.50.300:FF:000366">
    <property type="entry name" value="GTPase, IMAP family member 2"/>
    <property type="match status" value="2"/>
</dbReference>
<organism evidence="5 6">
    <name type="scientific">Bos mutus</name>
    <name type="common">wild yak</name>
    <dbReference type="NCBI Taxonomy" id="72004"/>
    <lineage>
        <taxon>Eukaryota</taxon>
        <taxon>Metazoa</taxon>
        <taxon>Chordata</taxon>
        <taxon>Craniata</taxon>
        <taxon>Vertebrata</taxon>
        <taxon>Euteleostomi</taxon>
        <taxon>Mammalia</taxon>
        <taxon>Eutheria</taxon>
        <taxon>Laurasiatheria</taxon>
        <taxon>Artiodactyla</taxon>
        <taxon>Ruminantia</taxon>
        <taxon>Pecora</taxon>
        <taxon>Bovidae</taxon>
        <taxon>Bovinae</taxon>
        <taxon>Bos</taxon>
    </lineage>
</organism>
<dbReference type="CDD" id="cd01852">
    <property type="entry name" value="AIG1"/>
    <property type="match status" value="2"/>
</dbReference>
<gene>
    <name evidence="5" type="ORF">E5288_WYG012386</name>
</gene>
<dbReference type="InterPro" id="IPR006703">
    <property type="entry name" value="G_AIG1"/>
</dbReference>
<sequence length="631" mass="70088">MGGRKVARDEENAYGFQEFRSALQERRLRLLLAGRSGTGKSATGNSILQRKHFLSRLATTAVTRACATGSCCWASWDVEVLDTPDLFSPEVAQADPGFKERGRCYLLSAPGPHAVLLVTQLGRFTAQDLQAWRGVKALFGAGIAARAVVVFTRREDLDGGSLQQYVRDTDNRALRELVAECGGRCCAFDNRAADGEREAQVGELMGLVEELVRDHGGAPYTNDVYRLAQTLGGLSPEERLRRVAERLAARARTWPLAGLWRWPKAGLGTRCKLGLAALLGALFLLYLLCRRRPEAVSDAAVKAKTGAQTALWKKPDSSSNPSKAGGVGACAPESLDINMAAMPNNTLRIVLVGKTGSGKSATGNTILGEKEFESKIAAEAVTKTCQKAVRKWKGRELLVVDTPGLFDTKETLNTTCREISQCVLASCPGPHAIVLVLRLGRYTPEEQQTVALVKNLFGKAAMKYMIILFTRRDELGDQSLSDFLKDADVNLRSLLQECGDRRCAISNSMNTEQAEKEAQVQELVELIDKMVQNNQGAYFSDPIYKDIDQKLRQQEEHLKKVYVDELQNKIKLVEKEYAHKQPAEKEKQITLLMQKHDERMKNIRGEAEMNIFQVAFNMIRNTLSHIWHMFW</sequence>